<dbReference type="EMBL" id="JAATJM010000001">
    <property type="protein sequence ID" value="NJC40303.1"/>
    <property type="molecule type" value="Genomic_DNA"/>
</dbReference>
<evidence type="ECO:0000313" key="13">
    <source>
        <dbReference type="EMBL" id="NJC40303.1"/>
    </source>
</evidence>
<evidence type="ECO:0000256" key="9">
    <source>
        <dbReference type="ARBA" id="ARBA00023136"/>
    </source>
</evidence>
<evidence type="ECO:0000256" key="8">
    <source>
        <dbReference type="ARBA" id="ARBA00022989"/>
    </source>
</evidence>
<dbReference type="Pfam" id="PF00912">
    <property type="entry name" value="Transgly"/>
    <property type="match status" value="1"/>
</dbReference>
<dbReference type="InterPro" id="IPR001264">
    <property type="entry name" value="Glyco_trans_51"/>
</dbReference>
<dbReference type="NCBIfam" id="TIGR02070">
    <property type="entry name" value="mono_pep_trsgly"/>
    <property type="match status" value="1"/>
</dbReference>
<dbReference type="GO" id="GO:0008360">
    <property type="term" value="P:regulation of cell shape"/>
    <property type="evidence" value="ECO:0007669"/>
    <property type="project" value="UniProtKB-KW"/>
</dbReference>
<keyword evidence="6 11" id="KW-0133">Cell shape</keyword>
<keyword evidence="2 11" id="KW-0997">Cell inner membrane</keyword>
<comment type="function">
    <text evidence="11">Peptidoglycan polymerase that catalyzes glycan chain elongation from lipid-linked precursors.</text>
</comment>
<comment type="pathway">
    <text evidence="11">Cell wall biogenesis; peptidoglycan biosynthesis.</text>
</comment>
<evidence type="ECO:0000259" key="12">
    <source>
        <dbReference type="Pfam" id="PF00912"/>
    </source>
</evidence>
<evidence type="ECO:0000256" key="4">
    <source>
        <dbReference type="ARBA" id="ARBA00022679"/>
    </source>
</evidence>
<evidence type="ECO:0000313" key="14">
    <source>
        <dbReference type="Proteomes" id="UP000587415"/>
    </source>
</evidence>
<proteinExistence type="inferred from homology"/>
<comment type="similarity">
    <text evidence="11">Belongs to the glycosyltransferase 51 family.</text>
</comment>
<reference evidence="13 14" key="1">
    <citation type="submission" date="2020-03" db="EMBL/GenBank/DDBJ databases">
        <title>Genomic Encyclopedia of Type Strains, Phase IV (KMG-IV): sequencing the most valuable type-strain genomes for metagenomic binning, comparative biology and taxonomic classification.</title>
        <authorList>
            <person name="Goeker M."/>
        </authorList>
    </citation>
    <scope>NUCLEOTIDE SEQUENCE [LARGE SCALE GENOMIC DNA]</scope>
    <source>
        <strain evidence="13 14">DSM 4736</strain>
    </source>
</reference>
<dbReference type="AlphaFoldDB" id="A0A7X5YIC6"/>
<keyword evidence="10 11" id="KW-0961">Cell wall biogenesis/degradation</keyword>
<evidence type="ECO:0000256" key="2">
    <source>
        <dbReference type="ARBA" id="ARBA00022519"/>
    </source>
</evidence>
<evidence type="ECO:0000256" key="7">
    <source>
        <dbReference type="ARBA" id="ARBA00022984"/>
    </source>
</evidence>
<dbReference type="InterPro" id="IPR023346">
    <property type="entry name" value="Lysozyme-like_dom_sf"/>
</dbReference>
<feature type="domain" description="Glycosyl transferase family 51" evidence="12">
    <location>
        <begin position="65"/>
        <end position="233"/>
    </location>
</feature>
<comment type="caution">
    <text evidence="13">The sequence shown here is derived from an EMBL/GenBank/DDBJ whole genome shotgun (WGS) entry which is preliminary data.</text>
</comment>
<gene>
    <name evidence="11" type="primary">mtgA</name>
    <name evidence="13" type="ORF">GGQ87_000561</name>
</gene>
<dbReference type="InterPro" id="IPR011812">
    <property type="entry name" value="Pep_trsgly"/>
</dbReference>
<dbReference type="GO" id="GO:0009274">
    <property type="term" value="C:peptidoglycan-based cell wall"/>
    <property type="evidence" value="ECO:0007669"/>
    <property type="project" value="InterPro"/>
</dbReference>
<keyword evidence="8 11" id="KW-1133">Transmembrane helix</keyword>
<dbReference type="Proteomes" id="UP000587415">
    <property type="component" value="Unassembled WGS sequence"/>
</dbReference>
<evidence type="ECO:0000256" key="6">
    <source>
        <dbReference type="ARBA" id="ARBA00022960"/>
    </source>
</evidence>
<keyword evidence="9 11" id="KW-0472">Membrane</keyword>
<dbReference type="PANTHER" id="PTHR30400">
    <property type="entry name" value="MONOFUNCTIONAL BIOSYNTHETIC PEPTIDOGLYCAN TRANSGLYCOSYLASE"/>
    <property type="match status" value="1"/>
</dbReference>
<sequence>MRSTTRTRHIAPMAGNPIKKRRRPVLTVIVMLGLLLLVSVGVHRFVPPPTTFLMVTRAVEGEGMSYRWRSLNNISPRLIEAVIASEDSTFCSHRGFDMKAIEKALKANARAEKRGRGRIRGGSTISQQTAKNVFLWPGRDWVRKGLEAGYTVLIETLWGKRRVMEVYLNVAEWAPGVYGAEAASQHWFGKSADELSAREAARLAAILPSPRRYNASSPGPYIRRRASRVQAAMGTVRNDGLAACVLD</sequence>
<name>A0A7X5YIC6_9CAUL</name>
<keyword evidence="1 11" id="KW-1003">Cell membrane</keyword>
<dbReference type="GO" id="GO:0071555">
    <property type="term" value="P:cell wall organization"/>
    <property type="evidence" value="ECO:0007669"/>
    <property type="project" value="UniProtKB-KW"/>
</dbReference>
<keyword evidence="14" id="KW-1185">Reference proteome</keyword>
<keyword evidence="3 11" id="KW-0328">Glycosyltransferase</keyword>
<comment type="subcellular location">
    <subcellularLocation>
        <location evidence="11">Cell inner membrane</location>
        <topology evidence="11">Single-pass membrane protein</topology>
    </subcellularLocation>
</comment>
<comment type="catalytic activity">
    <reaction evidence="11">
        <text>[GlcNAc-(1-&gt;4)-Mur2Ac(oyl-L-Ala-gamma-D-Glu-L-Lys-D-Ala-D-Ala)](n)-di-trans,octa-cis-undecaprenyl diphosphate + beta-D-GlcNAc-(1-&gt;4)-Mur2Ac(oyl-L-Ala-gamma-D-Glu-L-Lys-D-Ala-D-Ala)-di-trans,octa-cis-undecaprenyl diphosphate = [GlcNAc-(1-&gt;4)-Mur2Ac(oyl-L-Ala-gamma-D-Glu-L-Lys-D-Ala-D-Ala)](n+1)-di-trans,octa-cis-undecaprenyl diphosphate + di-trans,octa-cis-undecaprenyl diphosphate + H(+)</text>
        <dbReference type="Rhea" id="RHEA:23708"/>
        <dbReference type="Rhea" id="RHEA-COMP:9602"/>
        <dbReference type="Rhea" id="RHEA-COMP:9603"/>
        <dbReference type="ChEBI" id="CHEBI:15378"/>
        <dbReference type="ChEBI" id="CHEBI:58405"/>
        <dbReference type="ChEBI" id="CHEBI:60033"/>
        <dbReference type="ChEBI" id="CHEBI:78435"/>
        <dbReference type="EC" id="2.4.99.28"/>
    </reaction>
</comment>
<dbReference type="InterPro" id="IPR036950">
    <property type="entry name" value="PBP_transglycosylase"/>
</dbReference>
<evidence type="ECO:0000256" key="3">
    <source>
        <dbReference type="ARBA" id="ARBA00022676"/>
    </source>
</evidence>
<dbReference type="PANTHER" id="PTHR30400:SF0">
    <property type="entry name" value="BIOSYNTHETIC PEPTIDOGLYCAN TRANSGLYCOSYLASE"/>
    <property type="match status" value="1"/>
</dbReference>
<dbReference type="Gene3D" id="1.10.3810.10">
    <property type="entry name" value="Biosynthetic peptidoglycan transglycosylase-like"/>
    <property type="match status" value="1"/>
</dbReference>
<evidence type="ECO:0000256" key="5">
    <source>
        <dbReference type="ARBA" id="ARBA00022692"/>
    </source>
</evidence>
<dbReference type="SUPFAM" id="SSF53955">
    <property type="entry name" value="Lysozyme-like"/>
    <property type="match status" value="1"/>
</dbReference>
<keyword evidence="4 11" id="KW-0808">Transferase</keyword>
<dbReference type="HAMAP" id="MF_00766">
    <property type="entry name" value="PGT_MtgA"/>
    <property type="match status" value="1"/>
</dbReference>
<dbReference type="GO" id="GO:0008955">
    <property type="term" value="F:peptidoglycan glycosyltransferase activity"/>
    <property type="evidence" value="ECO:0007669"/>
    <property type="project" value="UniProtKB-UniRule"/>
</dbReference>
<dbReference type="GO" id="GO:0016763">
    <property type="term" value="F:pentosyltransferase activity"/>
    <property type="evidence" value="ECO:0007669"/>
    <property type="project" value="InterPro"/>
</dbReference>
<keyword evidence="5 11" id="KW-0812">Transmembrane</keyword>
<dbReference type="UniPathway" id="UPA00219"/>
<dbReference type="GO" id="GO:0009252">
    <property type="term" value="P:peptidoglycan biosynthetic process"/>
    <property type="evidence" value="ECO:0007669"/>
    <property type="project" value="UniProtKB-UniRule"/>
</dbReference>
<dbReference type="EC" id="2.4.99.28" evidence="11"/>
<evidence type="ECO:0000256" key="11">
    <source>
        <dbReference type="HAMAP-Rule" id="MF_00766"/>
    </source>
</evidence>
<accession>A0A7X5YIC6</accession>
<evidence type="ECO:0000256" key="10">
    <source>
        <dbReference type="ARBA" id="ARBA00023316"/>
    </source>
</evidence>
<organism evidence="13 14">
    <name type="scientific">Brevundimonas alba</name>
    <dbReference type="NCBI Taxonomy" id="74314"/>
    <lineage>
        <taxon>Bacteria</taxon>
        <taxon>Pseudomonadati</taxon>
        <taxon>Pseudomonadota</taxon>
        <taxon>Alphaproteobacteria</taxon>
        <taxon>Caulobacterales</taxon>
        <taxon>Caulobacteraceae</taxon>
        <taxon>Brevundimonas</taxon>
    </lineage>
</organism>
<dbReference type="GO" id="GO:0005886">
    <property type="term" value="C:plasma membrane"/>
    <property type="evidence" value="ECO:0007669"/>
    <property type="project" value="UniProtKB-SubCell"/>
</dbReference>
<evidence type="ECO:0000256" key="1">
    <source>
        <dbReference type="ARBA" id="ARBA00022475"/>
    </source>
</evidence>
<protein>
    <recommendedName>
        <fullName evidence="11">Biosynthetic peptidoglycan transglycosylase</fullName>
        <ecNumber evidence="11">2.4.99.28</ecNumber>
    </recommendedName>
    <alternativeName>
        <fullName evidence="11">Glycan polymerase</fullName>
    </alternativeName>
    <alternativeName>
        <fullName evidence="11">Peptidoglycan glycosyltransferase MtgA</fullName>
        <shortName evidence="11">PGT</shortName>
    </alternativeName>
</protein>
<keyword evidence="7 11" id="KW-0573">Peptidoglycan synthesis</keyword>